<keyword evidence="3" id="KW-1185">Reference proteome</keyword>
<dbReference type="EMBL" id="JASNQZ010000003">
    <property type="protein sequence ID" value="KAL0958618.1"/>
    <property type="molecule type" value="Genomic_DNA"/>
</dbReference>
<dbReference type="Proteomes" id="UP001556367">
    <property type="component" value="Unassembled WGS sequence"/>
</dbReference>
<accession>A0ABR3JTX4</accession>
<protein>
    <submittedName>
        <fullName evidence="2">Uncharacterized protein</fullName>
    </submittedName>
</protein>
<proteinExistence type="predicted"/>
<organism evidence="2 3">
    <name type="scientific">Hohenbuehelia grisea</name>
    <dbReference type="NCBI Taxonomy" id="104357"/>
    <lineage>
        <taxon>Eukaryota</taxon>
        <taxon>Fungi</taxon>
        <taxon>Dikarya</taxon>
        <taxon>Basidiomycota</taxon>
        <taxon>Agaricomycotina</taxon>
        <taxon>Agaricomycetes</taxon>
        <taxon>Agaricomycetidae</taxon>
        <taxon>Agaricales</taxon>
        <taxon>Pleurotineae</taxon>
        <taxon>Pleurotaceae</taxon>
        <taxon>Hohenbuehelia</taxon>
    </lineage>
</organism>
<feature type="region of interest" description="Disordered" evidence="1">
    <location>
        <begin position="358"/>
        <end position="391"/>
    </location>
</feature>
<sequence>MISPSSTQTAANAAQKRQESTLLGGYQAQPSTTFHTDFTGGNFYTGDFEFVSDGEKCTQLNPIDGPSGVKAADARIVVGDLNGDVAKYVFIISSTLKSGSSVCRINFLESINSKLTFKTDPPFASAAESIFWSTKNVFLPYAADEDGKTILLAATATMDNKLQLQVLRSTGPTLLPPEKPIATGINYNGNITFARASSTTSVDLVSTSNKSVGQAETQLTVIRFFGDTFTTVDDVTQPGVLSSFVTYADLRGVGRVDCLLNTREAATIARRTPWTIPPLRDTLPTATPPAVNALARNTTSSASISASGGTPEVSARTRSQIAYFPLYVVKTLKHALYAAKPDVLDHHEYTYRNARYGFEGREGDEDGRGGGVGDGDDVSAGSSVCGADGGVHGEAREELVPLPLEHQENHSEEGKGTFDVDVSYTHDDFGNIKNITVKNSQPDTQPLVIDAEYENDKANWVLGNKTVEKVNETRKWVGGETSRWSSQTIEFDKAGNDSVITGPSKALLKLAYDETYSNVKTSWTYVTDGADPLVETVDFDLASGKPSKSTEPNGSTTSLVYDVLGRVIQMSIGDKLVEKQTFETDGTHFYQIAYDDFGGGNVQFKTISHLDGLNHVWKTETPRPDREDQMVYSEIEYDGSNRTVARRLKGKGLQTAIEDRLGEAQHQLTYTLALYFAKYHQTSAVIAMACAGGHWRWMRVQKEDVPSLWYLHEVDAKTAPADPIVGILYSDDWNLNDKLRKRWLKRPVHALGEPKSDVALTRMRNEDLLPIIESCTHFKATRPLIPKLDPGHRDGKIPAHPQMEEYRSDGAETDDSDHLALLGDDAGL</sequence>
<dbReference type="Gene3D" id="2.180.10.10">
    <property type="entry name" value="RHS repeat-associated core"/>
    <property type="match status" value="1"/>
</dbReference>
<name>A0ABR3JTX4_9AGAR</name>
<reference evidence="3" key="1">
    <citation type="submission" date="2024-06" db="EMBL/GenBank/DDBJ databases">
        <title>Multi-omics analyses provide insights into the biosynthesis of the anticancer antibiotic pleurotin in Hohenbuehelia grisea.</title>
        <authorList>
            <person name="Weaver J.A."/>
            <person name="Alberti F."/>
        </authorList>
    </citation>
    <scope>NUCLEOTIDE SEQUENCE [LARGE SCALE GENOMIC DNA]</scope>
    <source>
        <strain evidence="3">T-177</strain>
    </source>
</reference>
<evidence type="ECO:0000256" key="1">
    <source>
        <dbReference type="SAM" id="MobiDB-lite"/>
    </source>
</evidence>
<feature type="region of interest" description="Disordered" evidence="1">
    <location>
        <begin position="805"/>
        <end position="828"/>
    </location>
</feature>
<gene>
    <name evidence="2" type="ORF">HGRIS_013956</name>
</gene>
<evidence type="ECO:0000313" key="3">
    <source>
        <dbReference type="Proteomes" id="UP001556367"/>
    </source>
</evidence>
<feature type="compositionally biased region" description="Low complexity" evidence="1">
    <location>
        <begin position="819"/>
        <end position="828"/>
    </location>
</feature>
<evidence type="ECO:0000313" key="2">
    <source>
        <dbReference type="EMBL" id="KAL0958618.1"/>
    </source>
</evidence>
<comment type="caution">
    <text evidence="2">The sequence shown here is derived from an EMBL/GenBank/DDBJ whole genome shotgun (WGS) entry which is preliminary data.</text>
</comment>